<accession>A0A494TDZ4</accession>
<dbReference type="SUPFAM" id="SSF53850">
    <property type="entry name" value="Periplasmic binding protein-like II"/>
    <property type="match status" value="1"/>
</dbReference>
<feature type="transmembrane region" description="Helical" evidence="1">
    <location>
        <begin position="32"/>
        <end position="52"/>
    </location>
</feature>
<feature type="domain" description="SsuA/THI5-like" evidence="2">
    <location>
        <begin position="128"/>
        <end position="294"/>
    </location>
</feature>
<evidence type="ECO:0000313" key="4">
    <source>
        <dbReference type="Proteomes" id="UP000276254"/>
    </source>
</evidence>
<dbReference type="KEGG" id="spha:D3Y57_19545"/>
<dbReference type="OrthoDB" id="6522570at2"/>
<evidence type="ECO:0000313" key="3">
    <source>
        <dbReference type="EMBL" id="AYJ87717.1"/>
    </source>
</evidence>
<dbReference type="PANTHER" id="PTHR30024">
    <property type="entry name" value="ALIPHATIC SULFONATES-BINDING PROTEIN-RELATED"/>
    <property type="match status" value="1"/>
</dbReference>
<dbReference type="Gene3D" id="3.40.190.10">
    <property type="entry name" value="Periplasmic binding protein-like II"/>
    <property type="match status" value="2"/>
</dbReference>
<reference evidence="3 4" key="1">
    <citation type="submission" date="2018-09" db="EMBL/GenBank/DDBJ databases">
        <title>Sphingomonas peninsula sp. nov., isolated from fildes peninsula, Antarctic soil.</title>
        <authorList>
            <person name="Yingchao G."/>
        </authorList>
    </citation>
    <scope>NUCLEOTIDE SEQUENCE [LARGE SCALE GENOMIC DNA]</scope>
    <source>
        <strain evidence="3 4">YZ-8</strain>
    </source>
</reference>
<gene>
    <name evidence="3" type="ORF">D3Y57_19545</name>
</gene>
<proteinExistence type="predicted"/>
<dbReference type="EMBL" id="CP032829">
    <property type="protein sequence ID" value="AYJ87717.1"/>
    <property type="molecule type" value="Genomic_DNA"/>
</dbReference>
<dbReference type="InterPro" id="IPR015168">
    <property type="entry name" value="SsuA/THI5"/>
</dbReference>
<name>A0A494TDZ4_SPHPE</name>
<keyword evidence="4" id="KW-1185">Reference proteome</keyword>
<keyword evidence="1" id="KW-0812">Transmembrane</keyword>
<protein>
    <submittedName>
        <fullName evidence="3">Nitrate ABC transporter substrate-binding protein</fullName>
    </submittedName>
</protein>
<dbReference type="PANTHER" id="PTHR30024:SF21">
    <property type="entry name" value="ABC TRANSPORTER SUBSTRATE-BINDING PROTEIN"/>
    <property type="match status" value="1"/>
</dbReference>
<dbReference type="AlphaFoldDB" id="A0A494TDZ4"/>
<keyword evidence="1" id="KW-0472">Membrane</keyword>
<keyword evidence="1" id="KW-1133">Transmembrane helix</keyword>
<evidence type="ECO:0000256" key="1">
    <source>
        <dbReference type="SAM" id="Phobius"/>
    </source>
</evidence>
<dbReference type="Proteomes" id="UP000276254">
    <property type="component" value="Chromosome"/>
</dbReference>
<dbReference type="Pfam" id="PF09084">
    <property type="entry name" value="NMT1"/>
    <property type="match status" value="1"/>
</dbReference>
<evidence type="ECO:0000259" key="2">
    <source>
        <dbReference type="Pfam" id="PF09084"/>
    </source>
</evidence>
<organism evidence="3 4">
    <name type="scientific">Sphingomonas paeninsulae</name>
    <dbReference type="NCBI Taxonomy" id="2319844"/>
    <lineage>
        <taxon>Bacteria</taxon>
        <taxon>Pseudomonadati</taxon>
        <taxon>Pseudomonadota</taxon>
        <taxon>Alphaproteobacteria</taxon>
        <taxon>Sphingomonadales</taxon>
        <taxon>Sphingomonadaceae</taxon>
        <taxon>Sphingomonas</taxon>
    </lineage>
</organism>
<sequence length="401" mass="42841">MVCSVGFPIGTRSASGHSNKEFRVASKTKFGGSWAIGAVVLALIAGLIAFQFRGHDAKDDRSPKTVTIAGIAYPYEGGQVFNGVTGVVIKQGWLKNELAKRGVNLIFTPVPTAVGGPMINEAFSGKRIDFASYGDFPAIIAVSGGVPLKLLVPIGEGQNSYLVVRNGLAAKSIVDLKGKRIALHRGRPWELPFSKLVEANGLKLSDFTIVNINPAATPAALASGNVDATFLLSDGLLLEQKGMGHVIWSTKEAPADWKMRAELFGRGDFAGENPALTQLVVDAYVRAAAWSAQEVNQASVIHDAARGAMPEAIVARDYAGSGIAWRDRFSPLFAADVTDHYRSVAEYTFARGLVRSKVDTVALLDDRFVTKSLQNLDLEGFWNATRTLPAAQTDKASGARP</sequence>